<keyword evidence="3" id="KW-1185">Reference proteome</keyword>
<evidence type="ECO:0000313" key="2">
    <source>
        <dbReference type="EMBL" id="KZT50034.1"/>
    </source>
</evidence>
<organism evidence="2 3">
    <name type="scientific">Calocera cornea HHB12733</name>
    <dbReference type="NCBI Taxonomy" id="1353952"/>
    <lineage>
        <taxon>Eukaryota</taxon>
        <taxon>Fungi</taxon>
        <taxon>Dikarya</taxon>
        <taxon>Basidiomycota</taxon>
        <taxon>Agaricomycotina</taxon>
        <taxon>Dacrymycetes</taxon>
        <taxon>Dacrymycetales</taxon>
        <taxon>Dacrymycetaceae</taxon>
        <taxon>Calocera</taxon>
    </lineage>
</organism>
<sequence>MDVPWFEWGDLSASSGDDDEDDDESGSRADYREWPSAHPNIAVTLTTDDIPPRFDADGLSSDGGMRVSSPRSNDDDGWSRPASGGQKHNHVPIQKPQGHTRSMDAVKQRRPPARNAQDHSHAASESPRSIPRAHQGQTPPQESELQASDNEPGLGFTVNELEASSSDSEGSLYIAPRADKKIDEEKIQKMEDTEGEDDSSSFSEGELCMPSGAEKKMEKKPQKMEDKKEEDDSSSSYSSEGELHMPPRAKKG</sequence>
<feature type="region of interest" description="Disordered" evidence="1">
    <location>
        <begin position="1"/>
        <end position="252"/>
    </location>
</feature>
<evidence type="ECO:0000313" key="3">
    <source>
        <dbReference type="Proteomes" id="UP000076842"/>
    </source>
</evidence>
<evidence type="ECO:0000256" key="1">
    <source>
        <dbReference type="SAM" id="MobiDB-lite"/>
    </source>
</evidence>
<dbReference type="InParanoid" id="A0A165C062"/>
<dbReference type="Proteomes" id="UP000076842">
    <property type="component" value="Unassembled WGS sequence"/>
</dbReference>
<dbReference type="AlphaFoldDB" id="A0A165C062"/>
<feature type="compositionally biased region" description="Basic and acidic residues" evidence="1">
    <location>
        <begin position="25"/>
        <end position="35"/>
    </location>
</feature>
<accession>A0A165C062</accession>
<dbReference type="EMBL" id="KV424267">
    <property type="protein sequence ID" value="KZT50034.1"/>
    <property type="molecule type" value="Genomic_DNA"/>
</dbReference>
<gene>
    <name evidence="2" type="ORF">CALCODRAFT_505128</name>
</gene>
<feature type="compositionally biased region" description="Basic and acidic residues" evidence="1">
    <location>
        <begin position="177"/>
        <end position="192"/>
    </location>
</feature>
<feature type="compositionally biased region" description="Basic and acidic residues" evidence="1">
    <location>
        <begin position="213"/>
        <end position="227"/>
    </location>
</feature>
<reference evidence="2 3" key="1">
    <citation type="journal article" date="2016" name="Mol. Biol. Evol.">
        <title>Comparative Genomics of Early-Diverging Mushroom-Forming Fungi Provides Insights into the Origins of Lignocellulose Decay Capabilities.</title>
        <authorList>
            <person name="Nagy L.G."/>
            <person name="Riley R."/>
            <person name="Tritt A."/>
            <person name="Adam C."/>
            <person name="Daum C."/>
            <person name="Floudas D."/>
            <person name="Sun H."/>
            <person name="Yadav J.S."/>
            <person name="Pangilinan J."/>
            <person name="Larsson K.H."/>
            <person name="Matsuura K."/>
            <person name="Barry K."/>
            <person name="Labutti K."/>
            <person name="Kuo R."/>
            <person name="Ohm R.A."/>
            <person name="Bhattacharya S.S."/>
            <person name="Shirouzu T."/>
            <person name="Yoshinaga Y."/>
            <person name="Martin F.M."/>
            <person name="Grigoriev I.V."/>
            <person name="Hibbett D.S."/>
        </authorList>
    </citation>
    <scope>NUCLEOTIDE SEQUENCE [LARGE SCALE GENOMIC DNA]</scope>
    <source>
        <strain evidence="2 3">HHB12733</strain>
    </source>
</reference>
<feature type="compositionally biased region" description="Polar residues" evidence="1">
    <location>
        <begin position="135"/>
        <end position="149"/>
    </location>
</feature>
<proteinExistence type="predicted"/>
<name>A0A165C062_9BASI</name>
<protein>
    <submittedName>
        <fullName evidence="2">Uncharacterized protein</fullName>
    </submittedName>
</protein>